<feature type="domain" description="Pectinesterase inhibitor" evidence="5">
    <location>
        <begin position="31"/>
        <end position="165"/>
    </location>
</feature>
<evidence type="ECO:0000256" key="3">
    <source>
        <dbReference type="ARBA" id="ARBA00038471"/>
    </source>
</evidence>
<dbReference type="GO" id="GO:0004857">
    <property type="term" value="F:enzyme inhibitor activity"/>
    <property type="evidence" value="ECO:0007669"/>
    <property type="project" value="InterPro"/>
</dbReference>
<protein>
    <recommendedName>
        <fullName evidence="5">Pectinesterase inhibitor domain-containing protein</fullName>
    </recommendedName>
</protein>
<feature type="signal peptide" evidence="4">
    <location>
        <begin position="1"/>
        <end position="23"/>
    </location>
</feature>
<dbReference type="Gene3D" id="1.20.140.40">
    <property type="entry name" value="Invertase/pectin methylesterase inhibitor family protein"/>
    <property type="match status" value="1"/>
</dbReference>
<dbReference type="Proteomes" id="UP001497516">
    <property type="component" value="Chromosome 1"/>
</dbReference>
<dbReference type="PANTHER" id="PTHR35357">
    <property type="entry name" value="OS02G0537100 PROTEIN"/>
    <property type="match status" value="1"/>
</dbReference>
<dbReference type="InterPro" id="IPR035513">
    <property type="entry name" value="Invertase/methylesterase_inhib"/>
</dbReference>
<dbReference type="EMBL" id="OZ034813">
    <property type="protein sequence ID" value="CAL1353988.1"/>
    <property type="molecule type" value="Genomic_DNA"/>
</dbReference>
<gene>
    <name evidence="6" type="ORF">LTRI10_LOCUS1846</name>
</gene>
<proteinExistence type="inferred from homology"/>
<comment type="similarity">
    <text evidence="3">Belongs to the PMEI family.</text>
</comment>
<keyword evidence="1 4" id="KW-0732">Signal</keyword>
<evidence type="ECO:0000259" key="5">
    <source>
        <dbReference type="Pfam" id="PF04043"/>
    </source>
</evidence>
<sequence>MPSSLSSFPFTPLLLVLLTAAAAVPSPPSPLVHDICNQTSSPSLCVEAFSADPQTTTTTNNKTAMVGTAVRLVGNTSGSTYIYISDLTNQPPRPVGRAGQKRLHICGMCYLSVSYDMLLLSSALSDKSYGALASQAAEVAAQARRCDAAFSKSTWQPMGNRNKMLVVLCEAIRVLCRSIGH</sequence>
<evidence type="ECO:0000256" key="4">
    <source>
        <dbReference type="SAM" id="SignalP"/>
    </source>
</evidence>
<dbReference type="Pfam" id="PF04043">
    <property type="entry name" value="PMEI"/>
    <property type="match status" value="1"/>
</dbReference>
<accession>A0AAV2CC45</accession>
<organism evidence="6 7">
    <name type="scientific">Linum trigynum</name>
    <dbReference type="NCBI Taxonomy" id="586398"/>
    <lineage>
        <taxon>Eukaryota</taxon>
        <taxon>Viridiplantae</taxon>
        <taxon>Streptophyta</taxon>
        <taxon>Embryophyta</taxon>
        <taxon>Tracheophyta</taxon>
        <taxon>Spermatophyta</taxon>
        <taxon>Magnoliopsida</taxon>
        <taxon>eudicotyledons</taxon>
        <taxon>Gunneridae</taxon>
        <taxon>Pentapetalae</taxon>
        <taxon>rosids</taxon>
        <taxon>fabids</taxon>
        <taxon>Malpighiales</taxon>
        <taxon>Linaceae</taxon>
        <taxon>Linum</taxon>
    </lineage>
</organism>
<name>A0AAV2CC45_9ROSI</name>
<reference evidence="6 7" key="1">
    <citation type="submission" date="2024-04" db="EMBL/GenBank/DDBJ databases">
        <authorList>
            <person name="Fracassetti M."/>
        </authorList>
    </citation>
    <scope>NUCLEOTIDE SEQUENCE [LARGE SCALE GENOMIC DNA]</scope>
</reference>
<dbReference type="NCBIfam" id="TIGR01614">
    <property type="entry name" value="PME_inhib"/>
    <property type="match status" value="1"/>
</dbReference>
<dbReference type="PANTHER" id="PTHR35357:SF8">
    <property type="entry name" value="OS01G0111000 PROTEIN"/>
    <property type="match status" value="1"/>
</dbReference>
<evidence type="ECO:0000256" key="1">
    <source>
        <dbReference type="ARBA" id="ARBA00022729"/>
    </source>
</evidence>
<keyword evidence="2" id="KW-1015">Disulfide bond</keyword>
<evidence type="ECO:0000313" key="7">
    <source>
        <dbReference type="Proteomes" id="UP001497516"/>
    </source>
</evidence>
<evidence type="ECO:0000256" key="2">
    <source>
        <dbReference type="ARBA" id="ARBA00023157"/>
    </source>
</evidence>
<feature type="chain" id="PRO_5043662641" description="Pectinesterase inhibitor domain-containing protein" evidence="4">
    <location>
        <begin position="24"/>
        <end position="181"/>
    </location>
</feature>
<keyword evidence="7" id="KW-1185">Reference proteome</keyword>
<evidence type="ECO:0000313" key="6">
    <source>
        <dbReference type="EMBL" id="CAL1353988.1"/>
    </source>
</evidence>
<dbReference type="AlphaFoldDB" id="A0AAV2CC45"/>
<dbReference type="SUPFAM" id="SSF101148">
    <property type="entry name" value="Plant invertase/pectin methylesterase inhibitor"/>
    <property type="match status" value="1"/>
</dbReference>
<dbReference type="InterPro" id="IPR006501">
    <property type="entry name" value="Pectinesterase_inhib_dom"/>
</dbReference>